<dbReference type="AlphaFoldDB" id="A0AA36J5V2"/>
<evidence type="ECO:0000313" key="5">
    <source>
        <dbReference type="Proteomes" id="UP001178507"/>
    </source>
</evidence>
<accession>A0AA36J5V2</accession>
<comment type="caution">
    <text evidence="4">The sequence shown here is derived from an EMBL/GenBank/DDBJ whole genome shotgun (WGS) entry which is preliminary data.</text>
</comment>
<dbReference type="InterPro" id="IPR051799">
    <property type="entry name" value="NADH_flavin_oxidoreductase"/>
</dbReference>
<evidence type="ECO:0000256" key="2">
    <source>
        <dbReference type="ARBA" id="ARBA00023002"/>
    </source>
</evidence>
<keyword evidence="5" id="KW-1185">Reference proteome</keyword>
<dbReference type="InterPro" id="IPR013785">
    <property type="entry name" value="Aldolase_TIM"/>
</dbReference>
<sequence>MEVLGKPLQLPCGLRMPNRLCKTATSEHMGHVKTGEVSPELVELYRQWALGGAGLLITGNVMVDDHLEGPGNVVIPEGEPPEMWRKWAEASHSVASGGSRPLALVQLSHPGRQSPLAVSWARPRAPSEVAFVLPGVGIQAFRTPRALGLEEVKALPGKFAAGARLAAKAGFDGVQVHAAHGYLLSQFLSPHTNRRTDAYGGSAANRARLLLEVVAAVRLAIGSTKVLSVKVNCADFRLGGLDQSEALELMAKLKQASVDLVEISGGTYENMLMVRQEEKEGYFVDFSKSVREKVPGLPVLAVGGFKSLVGCASAIVKGECDVVGLCRLLCLQPDLPKRWGPCPSARTACARFHTLWLEGEDLPAAGKSVRIQVPILGALLIPGLGYYYHQRQIQRIGAGLPVESRCPTLRLLLVALPRKLLWEPGRLSTQNRLGLTAVALGVLGLLLSRKRGS</sequence>
<keyword evidence="1" id="KW-0285">Flavoprotein</keyword>
<dbReference type="SUPFAM" id="SSF51395">
    <property type="entry name" value="FMN-linked oxidoreductases"/>
    <property type="match status" value="1"/>
</dbReference>
<name>A0AA36J5V2_9DINO</name>
<dbReference type="InterPro" id="IPR001155">
    <property type="entry name" value="OxRdtase_FMN_N"/>
</dbReference>
<evidence type="ECO:0000259" key="3">
    <source>
        <dbReference type="Pfam" id="PF00724"/>
    </source>
</evidence>
<dbReference type="Gene3D" id="3.20.20.70">
    <property type="entry name" value="Aldolase class I"/>
    <property type="match status" value="1"/>
</dbReference>
<dbReference type="GO" id="GO:0010181">
    <property type="term" value="F:FMN binding"/>
    <property type="evidence" value="ECO:0007669"/>
    <property type="project" value="InterPro"/>
</dbReference>
<dbReference type="PANTHER" id="PTHR43656:SF2">
    <property type="entry name" value="BINDING OXIDOREDUCTASE, PUTATIVE (AFU_ORTHOLOGUE AFUA_2G08260)-RELATED"/>
    <property type="match status" value="1"/>
</dbReference>
<evidence type="ECO:0000313" key="4">
    <source>
        <dbReference type="EMBL" id="CAJ1400157.1"/>
    </source>
</evidence>
<keyword evidence="2" id="KW-0560">Oxidoreductase</keyword>
<proteinExistence type="predicted"/>
<organism evidence="4 5">
    <name type="scientific">Effrenium voratum</name>
    <dbReference type="NCBI Taxonomy" id="2562239"/>
    <lineage>
        <taxon>Eukaryota</taxon>
        <taxon>Sar</taxon>
        <taxon>Alveolata</taxon>
        <taxon>Dinophyceae</taxon>
        <taxon>Suessiales</taxon>
        <taxon>Symbiodiniaceae</taxon>
        <taxon>Effrenium</taxon>
    </lineage>
</organism>
<evidence type="ECO:0000256" key="1">
    <source>
        <dbReference type="ARBA" id="ARBA00022630"/>
    </source>
</evidence>
<dbReference type="GO" id="GO:0016491">
    <property type="term" value="F:oxidoreductase activity"/>
    <property type="evidence" value="ECO:0007669"/>
    <property type="project" value="UniProtKB-KW"/>
</dbReference>
<dbReference type="PANTHER" id="PTHR43656">
    <property type="entry name" value="BINDING OXIDOREDUCTASE, PUTATIVE (AFU_ORTHOLOGUE AFUA_2G08260)-RELATED"/>
    <property type="match status" value="1"/>
</dbReference>
<dbReference type="Proteomes" id="UP001178507">
    <property type="component" value="Unassembled WGS sequence"/>
</dbReference>
<reference evidence="4" key="1">
    <citation type="submission" date="2023-08" db="EMBL/GenBank/DDBJ databases">
        <authorList>
            <person name="Chen Y."/>
            <person name="Shah S."/>
            <person name="Dougan E. K."/>
            <person name="Thang M."/>
            <person name="Chan C."/>
        </authorList>
    </citation>
    <scope>NUCLEOTIDE SEQUENCE</scope>
</reference>
<gene>
    <name evidence="4" type="ORF">EVOR1521_LOCUS23568</name>
</gene>
<protein>
    <recommendedName>
        <fullName evidence="3">NADH:flavin oxidoreductase/NADH oxidase N-terminal domain-containing protein</fullName>
    </recommendedName>
</protein>
<dbReference type="Pfam" id="PF00724">
    <property type="entry name" value="Oxidored_FMN"/>
    <property type="match status" value="1"/>
</dbReference>
<feature type="domain" description="NADH:flavin oxidoreductase/NADH oxidase N-terminal" evidence="3">
    <location>
        <begin position="7"/>
        <end position="338"/>
    </location>
</feature>
<dbReference type="EMBL" id="CAUJNA010003361">
    <property type="protein sequence ID" value="CAJ1400157.1"/>
    <property type="molecule type" value="Genomic_DNA"/>
</dbReference>